<keyword evidence="1" id="KW-1133">Transmembrane helix</keyword>
<evidence type="ECO:0000313" key="3">
    <source>
        <dbReference type="Proteomes" id="UP000304148"/>
    </source>
</evidence>
<feature type="transmembrane region" description="Helical" evidence="1">
    <location>
        <begin position="121"/>
        <end position="149"/>
    </location>
</feature>
<reference evidence="3" key="1">
    <citation type="submission" date="2018-08" db="EMBL/GenBank/DDBJ databases">
        <authorList>
            <person name="Chevrot R."/>
        </authorList>
    </citation>
    <scope>NUCLEOTIDE SEQUENCE [LARGE SCALE GENOMIC DNA]</scope>
</reference>
<sequence length="241" mass="27873">MRLDGFKLKLLGMTLMVLDHINQFLPDMPIWFGWLGRIVAPIFFYFIVEGFFHTRNRGKYMLRLFTWAVITKLGSTLLTLALPSESVSIMNNIFLSLLLALLLLTAIEWTKQTRNYVLGSLYIILAIMGGLITEASVLGVAMTLIFYLFRERKRQMAFAYVIVMLLISIGLGSLGVPTEEVFTYDNLFVLNYQWMMIFAIIPILLYNGARGYHAKWSKYMFYVFYPAHIWILYTIGVLIRG</sequence>
<proteinExistence type="predicted"/>
<evidence type="ECO:0000256" key="1">
    <source>
        <dbReference type="SAM" id="Phobius"/>
    </source>
</evidence>
<protein>
    <submittedName>
        <fullName evidence="2">TraX protein</fullName>
    </submittedName>
</protein>
<evidence type="ECO:0000313" key="2">
    <source>
        <dbReference type="EMBL" id="SYX86079.1"/>
    </source>
</evidence>
<name>A0A383RIA2_PAEAL</name>
<keyword evidence="1" id="KW-0472">Membrane</keyword>
<feature type="transmembrane region" description="Helical" evidence="1">
    <location>
        <begin position="156"/>
        <end position="176"/>
    </location>
</feature>
<gene>
    <name evidence="2" type="ORF">PBLR_14501</name>
</gene>
<feature type="transmembrane region" description="Helical" evidence="1">
    <location>
        <begin position="89"/>
        <end position="109"/>
    </location>
</feature>
<feature type="transmembrane region" description="Helical" evidence="1">
    <location>
        <begin position="30"/>
        <end position="48"/>
    </location>
</feature>
<dbReference type="AlphaFoldDB" id="A0A383RIA2"/>
<dbReference type="RefSeq" id="WP_138188086.1">
    <property type="nucleotide sequence ID" value="NZ_LS992241.1"/>
</dbReference>
<accession>A0A383RIA2</accession>
<dbReference type="Pfam" id="PF05857">
    <property type="entry name" value="TraX"/>
    <property type="match status" value="1"/>
</dbReference>
<organism evidence="2 3">
    <name type="scientific">Paenibacillus alvei</name>
    <name type="common">Bacillus alvei</name>
    <dbReference type="NCBI Taxonomy" id="44250"/>
    <lineage>
        <taxon>Bacteria</taxon>
        <taxon>Bacillati</taxon>
        <taxon>Bacillota</taxon>
        <taxon>Bacilli</taxon>
        <taxon>Bacillales</taxon>
        <taxon>Paenibacillaceae</taxon>
        <taxon>Paenibacillus</taxon>
    </lineage>
</organism>
<dbReference type="EMBL" id="LS992241">
    <property type="protein sequence ID" value="SYX86079.1"/>
    <property type="molecule type" value="Genomic_DNA"/>
</dbReference>
<dbReference type="InterPro" id="IPR008875">
    <property type="entry name" value="TraX"/>
</dbReference>
<feature type="transmembrane region" description="Helical" evidence="1">
    <location>
        <begin position="219"/>
        <end position="239"/>
    </location>
</feature>
<feature type="transmembrane region" description="Helical" evidence="1">
    <location>
        <begin position="188"/>
        <end position="207"/>
    </location>
</feature>
<dbReference type="Proteomes" id="UP000304148">
    <property type="component" value="Chromosome"/>
</dbReference>
<feature type="transmembrane region" description="Helical" evidence="1">
    <location>
        <begin position="60"/>
        <end position="82"/>
    </location>
</feature>
<keyword evidence="1" id="KW-0812">Transmembrane</keyword>